<gene>
    <name evidence="2" type="ORF">GPZ80_21760</name>
</gene>
<feature type="compositionally biased region" description="Acidic residues" evidence="1">
    <location>
        <begin position="93"/>
        <end position="106"/>
    </location>
</feature>
<sequence>MRKELGEQGHGRSRRRMLIVVPPGQADGDGRGAEETEDEAGSWVLVDGALGGDADAATGGDHGEPVVDVLGVFDSGPALRWPQVGAGDAGAPVDDETAFGDLGESE</sequence>
<dbReference type="EMBL" id="JABVED010000012">
    <property type="protein sequence ID" value="MBC6449789.1"/>
    <property type="molecule type" value="Genomic_DNA"/>
</dbReference>
<keyword evidence="3" id="KW-1185">Reference proteome</keyword>
<accession>A0ABR7LAP6</accession>
<proteinExistence type="predicted"/>
<organism evidence="2 3">
    <name type="scientific">Actinokineospora xionganensis</name>
    <dbReference type="NCBI Taxonomy" id="2684470"/>
    <lineage>
        <taxon>Bacteria</taxon>
        <taxon>Bacillati</taxon>
        <taxon>Actinomycetota</taxon>
        <taxon>Actinomycetes</taxon>
        <taxon>Pseudonocardiales</taxon>
        <taxon>Pseudonocardiaceae</taxon>
        <taxon>Actinokineospora</taxon>
    </lineage>
</organism>
<evidence type="ECO:0000313" key="2">
    <source>
        <dbReference type="EMBL" id="MBC6449789.1"/>
    </source>
</evidence>
<comment type="caution">
    <text evidence="2">The sequence shown here is derived from an EMBL/GenBank/DDBJ whole genome shotgun (WGS) entry which is preliminary data.</text>
</comment>
<reference evidence="2 3" key="1">
    <citation type="submission" date="2020-06" db="EMBL/GenBank/DDBJ databases">
        <title>Actinokineospora xiongansis sp. nov., isolated from soil of Baiyangdian.</title>
        <authorList>
            <person name="Zhang X."/>
        </authorList>
    </citation>
    <scope>NUCLEOTIDE SEQUENCE [LARGE SCALE GENOMIC DNA]</scope>
    <source>
        <strain evidence="2 3">HBU206404</strain>
    </source>
</reference>
<protein>
    <submittedName>
        <fullName evidence="2">Uncharacterized protein</fullName>
    </submittedName>
</protein>
<feature type="region of interest" description="Disordered" evidence="1">
    <location>
        <begin position="83"/>
        <end position="106"/>
    </location>
</feature>
<evidence type="ECO:0000256" key="1">
    <source>
        <dbReference type="SAM" id="MobiDB-lite"/>
    </source>
</evidence>
<dbReference type="RefSeq" id="WP_187222823.1">
    <property type="nucleotide sequence ID" value="NZ_JABVED010000012.1"/>
</dbReference>
<evidence type="ECO:0000313" key="3">
    <source>
        <dbReference type="Proteomes" id="UP000734823"/>
    </source>
</evidence>
<dbReference type="Proteomes" id="UP000734823">
    <property type="component" value="Unassembled WGS sequence"/>
</dbReference>
<feature type="compositionally biased region" description="Basic and acidic residues" evidence="1">
    <location>
        <begin position="1"/>
        <end position="10"/>
    </location>
</feature>
<name>A0ABR7LAP6_9PSEU</name>
<feature type="region of interest" description="Disordered" evidence="1">
    <location>
        <begin position="1"/>
        <end position="39"/>
    </location>
</feature>